<comment type="caution">
    <text evidence="10">The sequence shown here is derived from an EMBL/GenBank/DDBJ whole genome shotgun (WGS) entry which is preliminary data.</text>
</comment>
<dbReference type="Proteomes" id="UP001152795">
    <property type="component" value="Unassembled WGS sequence"/>
</dbReference>
<dbReference type="InterPro" id="IPR000276">
    <property type="entry name" value="GPCR_Rhodpsn"/>
</dbReference>
<evidence type="ECO:0000256" key="5">
    <source>
        <dbReference type="ARBA" id="ARBA00023040"/>
    </source>
</evidence>
<evidence type="ECO:0000256" key="2">
    <source>
        <dbReference type="ARBA" id="ARBA00022475"/>
    </source>
</evidence>
<keyword evidence="2" id="KW-1003">Cell membrane</keyword>
<comment type="subcellular location">
    <subcellularLocation>
        <location evidence="1">Cell membrane</location>
        <topology evidence="1">Multi-pass membrane protein</topology>
    </subcellularLocation>
</comment>
<dbReference type="InterPro" id="IPR017452">
    <property type="entry name" value="GPCR_Rhodpsn_7TM"/>
</dbReference>
<dbReference type="PANTHER" id="PTHR22752">
    <property type="entry name" value="G PROTEIN-COUPLED RECEPTOR"/>
    <property type="match status" value="1"/>
</dbReference>
<organism evidence="10 11">
    <name type="scientific">Paramuricea clavata</name>
    <name type="common">Red gorgonian</name>
    <name type="synonym">Violescent sea-whip</name>
    <dbReference type="NCBI Taxonomy" id="317549"/>
    <lineage>
        <taxon>Eukaryota</taxon>
        <taxon>Metazoa</taxon>
        <taxon>Cnidaria</taxon>
        <taxon>Anthozoa</taxon>
        <taxon>Octocorallia</taxon>
        <taxon>Malacalcyonacea</taxon>
        <taxon>Plexauridae</taxon>
        <taxon>Paramuricea</taxon>
    </lineage>
</organism>
<evidence type="ECO:0000256" key="6">
    <source>
        <dbReference type="ARBA" id="ARBA00023136"/>
    </source>
</evidence>
<evidence type="ECO:0000313" key="10">
    <source>
        <dbReference type="EMBL" id="CAB4000676.1"/>
    </source>
</evidence>
<dbReference type="PRINTS" id="PR00237">
    <property type="entry name" value="GPCRRHODOPSN"/>
</dbReference>
<protein>
    <submittedName>
        <fullName evidence="10">Histamine H2 receptor-like</fullName>
    </submittedName>
</protein>
<comment type="similarity">
    <text evidence="9">Belongs to the G-protein coupled receptor 1 family.</text>
</comment>
<keyword evidence="3 9" id="KW-0812">Transmembrane</keyword>
<dbReference type="PROSITE" id="PS50262">
    <property type="entry name" value="G_PROTEIN_RECEP_F1_2"/>
    <property type="match status" value="1"/>
</dbReference>
<keyword evidence="8 9" id="KW-0807">Transducer</keyword>
<evidence type="ECO:0000256" key="1">
    <source>
        <dbReference type="ARBA" id="ARBA00004651"/>
    </source>
</evidence>
<dbReference type="CDD" id="cd00637">
    <property type="entry name" value="7tm_classA_rhodopsin-like"/>
    <property type="match status" value="1"/>
</dbReference>
<dbReference type="GO" id="GO:0005886">
    <property type="term" value="C:plasma membrane"/>
    <property type="evidence" value="ECO:0007669"/>
    <property type="project" value="UniProtKB-SubCell"/>
</dbReference>
<dbReference type="GO" id="GO:0004930">
    <property type="term" value="F:G protein-coupled receptor activity"/>
    <property type="evidence" value="ECO:0007669"/>
    <property type="project" value="UniProtKB-KW"/>
</dbReference>
<evidence type="ECO:0000256" key="7">
    <source>
        <dbReference type="ARBA" id="ARBA00023170"/>
    </source>
</evidence>
<evidence type="ECO:0000256" key="3">
    <source>
        <dbReference type="ARBA" id="ARBA00022692"/>
    </source>
</evidence>
<reference evidence="10" key="1">
    <citation type="submission" date="2020-04" db="EMBL/GenBank/DDBJ databases">
        <authorList>
            <person name="Alioto T."/>
            <person name="Alioto T."/>
            <person name="Gomez Garrido J."/>
        </authorList>
    </citation>
    <scope>NUCLEOTIDE SEQUENCE</scope>
    <source>
        <strain evidence="10">A484AB</strain>
    </source>
</reference>
<evidence type="ECO:0000256" key="9">
    <source>
        <dbReference type="RuleBase" id="RU000688"/>
    </source>
</evidence>
<evidence type="ECO:0000313" key="11">
    <source>
        <dbReference type="Proteomes" id="UP001152795"/>
    </source>
</evidence>
<evidence type="ECO:0000256" key="8">
    <source>
        <dbReference type="ARBA" id="ARBA00023224"/>
    </source>
</evidence>
<gene>
    <name evidence="10" type="ORF">PACLA_8A082068</name>
</gene>
<keyword evidence="6" id="KW-0472">Membrane</keyword>
<sequence>MGLIGHKMSNITNNNTSQIQTGWKDGKFLLKEIHYIILAVLIIAVNACVIIAVWRKRTLHKWQNYLLVSLACSDLSTGLLGLPIALLCSIAIVPKTGCIFCTVSYLFTKFISISTILHLLTVTYERFLFIVYPFLHERLSAKHVRFKMILAAIWCISLAVALVPFIWTDPANCSDNDEAKQWLFYTVTTLIVFLIIPMVLLIFAFVSMFLVAKLHIRRQEMLLTRVRSGAQNPTESNTASRKEARVAIIFALMLAIFVICWGPYFALSIIDELDMQIYVPDKLWQANNVLRFLTSLLNPLLYSFLKKDFCQALSMTCCTSGAVARGCCVPYNRRCNAREEVKLHSNAAQRLSETGHHTLITQVSTV</sequence>
<dbReference type="EMBL" id="CACRXK020003892">
    <property type="protein sequence ID" value="CAB4000676.1"/>
    <property type="molecule type" value="Genomic_DNA"/>
</dbReference>
<proteinExistence type="inferred from homology"/>
<accession>A0A6S7H954</accession>
<keyword evidence="5 9" id="KW-0297">G-protein coupled receptor</keyword>
<keyword evidence="11" id="KW-1185">Reference proteome</keyword>
<evidence type="ECO:0000256" key="4">
    <source>
        <dbReference type="ARBA" id="ARBA00022989"/>
    </source>
</evidence>
<dbReference type="SUPFAM" id="SSF81321">
    <property type="entry name" value="Family A G protein-coupled receptor-like"/>
    <property type="match status" value="1"/>
</dbReference>
<dbReference type="Gene3D" id="1.20.1070.10">
    <property type="entry name" value="Rhodopsin 7-helix transmembrane proteins"/>
    <property type="match status" value="1"/>
</dbReference>
<dbReference type="Pfam" id="PF00001">
    <property type="entry name" value="7tm_1"/>
    <property type="match status" value="1"/>
</dbReference>
<dbReference type="AlphaFoldDB" id="A0A6S7H954"/>
<dbReference type="OrthoDB" id="10042731at2759"/>
<name>A0A6S7H954_PARCT</name>
<keyword evidence="7 9" id="KW-0675">Receptor</keyword>
<dbReference type="PROSITE" id="PS00237">
    <property type="entry name" value="G_PROTEIN_RECEP_F1_1"/>
    <property type="match status" value="1"/>
</dbReference>
<keyword evidence="4" id="KW-1133">Transmembrane helix</keyword>